<feature type="transmembrane region" description="Helical" evidence="1">
    <location>
        <begin position="133"/>
        <end position="152"/>
    </location>
</feature>
<dbReference type="Proteomes" id="UP001589691">
    <property type="component" value="Unassembled WGS sequence"/>
</dbReference>
<proteinExistence type="predicted"/>
<sequence length="544" mass="61159">MKAFQKEWGICMGEKIRFNRGRQFTGYWLTGGLIAVIVAFALLFVTASPLSQGNPWVDSNAMLSVGHYWLEGHVPFRDFFEQRGPVMYAYYLVANLIHGQGYLGLFVIEVLNLVALWWLTVRWLGLYWSQKPVLIRVSALIVPLLLVGAFSFETGGSPEEFAGAWMLLALFAFAAWKRQVWSAWRSGIVIGVAFALVFWMKYSLVGPWVALALVGLGWLVYFQDWRAAWRLALGALAGVAVVSGVILSYFALVGGLQALIDVYFVTNLTAYGQGYQGPLATAWRSVQVLMLGWQHHPHLFDGLVLALIYQFWGQRRYWLVGESLVIGLLTAILAFWSGGNDVYLFIPLILLMSWLFALCLVDLLNAASRKVALGVVGLLVAVLFVLPKWTNPFATAAPYVWETERPVAAQLAQAVRADGHRQPRLLYYNTLDWGVGRYVRLRLPNYIFEHTNVDDQKYPRQPQALRAQVKHQSPEYVVWGLTWGTPPVDLTDRAAILARLPKELRQNYQVIKVASMPLPQQAAMGISSASANQLVLLRARRLAR</sequence>
<dbReference type="RefSeq" id="WP_379809931.1">
    <property type="nucleotide sequence ID" value="NZ_JBHLZY010000002.1"/>
</dbReference>
<name>A0ABV5WQK2_9LACO</name>
<feature type="transmembrane region" description="Helical" evidence="1">
    <location>
        <begin position="25"/>
        <end position="47"/>
    </location>
</feature>
<feature type="transmembrane region" description="Helical" evidence="1">
    <location>
        <begin position="342"/>
        <end position="364"/>
    </location>
</feature>
<dbReference type="EMBL" id="JBHLZY010000002">
    <property type="protein sequence ID" value="MFB9768429.1"/>
    <property type="molecule type" value="Genomic_DNA"/>
</dbReference>
<feature type="transmembrane region" description="Helical" evidence="1">
    <location>
        <begin position="158"/>
        <end position="176"/>
    </location>
</feature>
<organism evidence="2 3">
    <name type="scientific">Lactiplantibacillus modestisalitolerans</name>
    <dbReference type="NCBI Taxonomy" id="1457219"/>
    <lineage>
        <taxon>Bacteria</taxon>
        <taxon>Bacillati</taxon>
        <taxon>Bacillota</taxon>
        <taxon>Bacilli</taxon>
        <taxon>Lactobacillales</taxon>
        <taxon>Lactobacillaceae</taxon>
        <taxon>Lactiplantibacillus</taxon>
    </lineage>
</organism>
<accession>A0ABV5WQK2</accession>
<keyword evidence="3" id="KW-1185">Reference proteome</keyword>
<feature type="transmembrane region" description="Helical" evidence="1">
    <location>
        <begin position="229"/>
        <end position="252"/>
    </location>
</feature>
<protein>
    <recommendedName>
        <fullName evidence="4">Glycosyltransferase RgtA/B/C/D-like domain-containing protein</fullName>
    </recommendedName>
</protein>
<gene>
    <name evidence="2" type="ORF">ACFFLI_00865</name>
</gene>
<feature type="transmembrane region" description="Helical" evidence="1">
    <location>
        <begin position="317"/>
        <end position="336"/>
    </location>
</feature>
<evidence type="ECO:0000256" key="1">
    <source>
        <dbReference type="SAM" id="Phobius"/>
    </source>
</evidence>
<evidence type="ECO:0000313" key="2">
    <source>
        <dbReference type="EMBL" id="MFB9768429.1"/>
    </source>
</evidence>
<feature type="transmembrane region" description="Helical" evidence="1">
    <location>
        <begin position="101"/>
        <end position="121"/>
    </location>
</feature>
<feature type="transmembrane region" description="Helical" evidence="1">
    <location>
        <begin position="183"/>
        <end position="199"/>
    </location>
</feature>
<feature type="transmembrane region" description="Helical" evidence="1">
    <location>
        <begin position="205"/>
        <end position="222"/>
    </location>
</feature>
<comment type="caution">
    <text evidence="2">The sequence shown here is derived from an EMBL/GenBank/DDBJ whole genome shotgun (WGS) entry which is preliminary data.</text>
</comment>
<evidence type="ECO:0000313" key="3">
    <source>
        <dbReference type="Proteomes" id="UP001589691"/>
    </source>
</evidence>
<reference evidence="2 3" key="1">
    <citation type="submission" date="2024-09" db="EMBL/GenBank/DDBJ databases">
        <authorList>
            <person name="Sun Q."/>
            <person name="Mori K."/>
        </authorList>
    </citation>
    <scope>NUCLEOTIDE SEQUENCE [LARGE SCALE GENOMIC DNA]</scope>
    <source>
        <strain evidence="2 3">TBRC 4576</strain>
    </source>
</reference>
<keyword evidence="1" id="KW-1133">Transmembrane helix</keyword>
<feature type="transmembrane region" description="Helical" evidence="1">
    <location>
        <begin position="371"/>
        <end position="389"/>
    </location>
</feature>
<keyword evidence="1" id="KW-0472">Membrane</keyword>
<feature type="transmembrane region" description="Helical" evidence="1">
    <location>
        <begin position="295"/>
        <end position="312"/>
    </location>
</feature>
<keyword evidence="1" id="KW-0812">Transmembrane</keyword>
<evidence type="ECO:0008006" key="4">
    <source>
        <dbReference type="Google" id="ProtNLM"/>
    </source>
</evidence>